<dbReference type="Gene3D" id="2.120.10.70">
    <property type="entry name" value="Fucose-specific lectin"/>
    <property type="match status" value="1"/>
</dbReference>
<reference evidence="3" key="2">
    <citation type="journal article" date="2018" name="Nat. Commun.">
        <title>Extreme sensitivity to ultraviolet light in the fungal pathogen causing white-nose syndrome of bats.</title>
        <authorList>
            <person name="Palmer J.M."/>
            <person name="Drees K.P."/>
            <person name="Foster J.T."/>
            <person name="Lindner D.L."/>
        </authorList>
    </citation>
    <scope>NUCLEOTIDE SEQUENCE [LARGE SCALE GENOMIC DNA]</scope>
    <source>
        <strain evidence="3">UAMH 10579</strain>
    </source>
</reference>
<proteinExistence type="inferred from homology"/>
<reference evidence="2 3" key="1">
    <citation type="submission" date="2016-03" db="EMBL/GenBank/DDBJ databases">
        <title>Comparative genomics of Pseudogymnoascus destructans, the fungus causing white-nose syndrome of bats.</title>
        <authorList>
            <person name="Palmer J.M."/>
            <person name="Drees K.P."/>
            <person name="Foster J.T."/>
            <person name="Lindner D.L."/>
        </authorList>
    </citation>
    <scope>NUCLEOTIDE SEQUENCE [LARGE SCALE GENOMIC DNA]</scope>
    <source>
        <strain evidence="2 3">UAMH 10579</strain>
    </source>
</reference>
<evidence type="ECO:0000313" key="3">
    <source>
        <dbReference type="Proteomes" id="UP000091956"/>
    </source>
</evidence>
<comment type="similarity">
    <text evidence="1">Belongs to the fungal fucose-specific lectin family.</text>
</comment>
<sequence>MCDRLKPKVYRWSDPPPFRTIPFLILDFKNRRIITIHTYSITNLYTFTFLPNTMSASDIIFNTAIAAVNNNDHLRVYTQDTNGGIRESLYEGKWQNGNAGNTIVTAKLGSPIAATSKELKEIRVYTLSTDNILTETAYSAGRGWYTGDLGAKKFVVAPYSKIAATFLATGSSLQLRVYAQLPDNTIQEYGYDSASTGWVKQTNLGSAVAGSSIATTSFNISSLSIRYPTPPTTVSKLYLSRN</sequence>
<name>A0A1B8GHU4_9PEZI</name>
<dbReference type="SUPFAM" id="SSF89372">
    <property type="entry name" value="Fucose-specific lectin"/>
    <property type="match status" value="1"/>
</dbReference>
<dbReference type="RefSeq" id="XP_059319594.1">
    <property type="nucleotide sequence ID" value="XM_059463685.1"/>
</dbReference>
<protein>
    <submittedName>
        <fullName evidence="2">Uncharacterized protein</fullName>
    </submittedName>
</protein>
<gene>
    <name evidence="2" type="ORF">VE01_05238</name>
</gene>
<organism evidence="2 3">
    <name type="scientific">Pseudogymnoascus verrucosus</name>
    <dbReference type="NCBI Taxonomy" id="342668"/>
    <lineage>
        <taxon>Eukaryota</taxon>
        <taxon>Fungi</taxon>
        <taxon>Dikarya</taxon>
        <taxon>Ascomycota</taxon>
        <taxon>Pezizomycotina</taxon>
        <taxon>Leotiomycetes</taxon>
        <taxon>Thelebolales</taxon>
        <taxon>Thelebolaceae</taxon>
        <taxon>Pseudogymnoascus</taxon>
    </lineage>
</organism>
<dbReference type="InterPro" id="IPR012475">
    <property type="entry name" value="Fungal_lectin"/>
</dbReference>
<evidence type="ECO:0000313" key="2">
    <source>
        <dbReference type="EMBL" id="OBT95410.2"/>
    </source>
</evidence>
<dbReference type="AlphaFoldDB" id="A0A1B8GHU4"/>
<keyword evidence="3" id="KW-1185">Reference proteome</keyword>
<dbReference type="Proteomes" id="UP000091956">
    <property type="component" value="Unassembled WGS sequence"/>
</dbReference>
<dbReference type="GeneID" id="28838624"/>
<accession>A0A1B8GHU4</accession>
<dbReference type="EMBL" id="KV460235">
    <property type="protein sequence ID" value="OBT95410.2"/>
    <property type="molecule type" value="Genomic_DNA"/>
</dbReference>
<dbReference type="STRING" id="342668.A0A1B8GHU4"/>
<evidence type="ECO:0000256" key="1">
    <source>
        <dbReference type="ARBA" id="ARBA00009042"/>
    </source>
</evidence>
<dbReference type="Pfam" id="PF07938">
    <property type="entry name" value="Fungal_lectin"/>
    <property type="match status" value="1"/>
</dbReference>